<dbReference type="InterPro" id="IPR050808">
    <property type="entry name" value="Phage_Integrase"/>
</dbReference>
<reference evidence="4 5" key="1">
    <citation type="submission" date="2020-04" db="EMBL/GenBank/DDBJ databases">
        <authorList>
            <person name="De Canck E."/>
        </authorList>
    </citation>
    <scope>NUCLEOTIDE SEQUENCE [LARGE SCALE GENOMIC DNA]</scope>
    <source>
        <strain evidence="4 5">LMG 28138</strain>
    </source>
</reference>
<dbReference type="Proteomes" id="UP000494115">
    <property type="component" value="Unassembled WGS sequence"/>
</dbReference>
<evidence type="ECO:0000313" key="5">
    <source>
        <dbReference type="Proteomes" id="UP000494115"/>
    </source>
</evidence>
<evidence type="ECO:0000256" key="1">
    <source>
        <dbReference type="ARBA" id="ARBA00008857"/>
    </source>
</evidence>
<proteinExistence type="inferred from homology"/>
<organism evidence="4 5">
    <name type="scientific">Pararobbsia alpina</name>
    <dbReference type="NCBI Taxonomy" id="621374"/>
    <lineage>
        <taxon>Bacteria</taxon>
        <taxon>Pseudomonadati</taxon>
        <taxon>Pseudomonadota</taxon>
        <taxon>Betaproteobacteria</taxon>
        <taxon>Burkholderiales</taxon>
        <taxon>Burkholderiaceae</taxon>
        <taxon>Pararobbsia</taxon>
    </lineage>
</organism>
<accession>A0A6S7BP60</accession>
<gene>
    <name evidence="4" type="ORF">LMG28138_05775</name>
</gene>
<protein>
    <recommendedName>
        <fullName evidence="3">Integrase DNA-binding domain-containing protein</fullName>
    </recommendedName>
</protein>
<keyword evidence="2" id="KW-0229">DNA integration</keyword>
<dbReference type="Pfam" id="PF13356">
    <property type="entry name" value="Arm-DNA-bind_3"/>
    <property type="match status" value="1"/>
</dbReference>
<evidence type="ECO:0000313" key="4">
    <source>
        <dbReference type="EMBL" id="CAB3806194.1"/>
    </source>
</evidence>
<dbReference type="PANTHER" id="PTHR30629">
    <property type="entry name" value="PROPHAGE INTEGRASE"/>
    <property type="match status" value="1"/>
</dbReference>
<keyword evidence="5" id="KW-1185">Reference proteome</keyword>
<dbReference type="EMBL" id="CADIKM010000081">
    <property type="protein sequence ID" value="CAB3806194.1"/>
    <property type="molecule type" value="Genomic_DNA"/>
</dbReference>
<dbReference type="AlphaFoldDB" id="A0A6S7BP60"/>
<dbReference type="Gene3D" id="3.30.160.390">
    <property type="entry name" value="Integrase, DNA-binding domain"/>
    <property type="match status" value="1"/>
</dbReference>
<dbReference type="PANTHER" id="PTHR30629:SF9">
    <property type="entry name" value="PROTEIN INTB-RELATED"/>
    <property type="match status" value="1"/>
</dbReference>
<dbReference type="InterPro" id="IPR038488">
    <property type="entry name" value="Integrase_DNA-bd_sf"/>
</dbReference>
<dbReference type="GO" id="GO:0015074">
    <property type="term" value="P:DNA integration"/>
    <property type="evidence" value="ECO:0007669"/>
    <property type="project" value="UniProtKB-KW"/>
</dbReference>
<feature type="domain" description="Integrase DNA-binding" evidence="3">
    <location>
        <begin position="3"/>
        <end position="56"/>
    </location>
</feature>
<dbReference type="InterPro" id="IPR025166">
    <property type="entry name" value="Integrase_DNA_bind_dom"/>
</dbReference>
<evidence type="ECO:0000256" key="2">
    <source>
        <dbReference type="ARBA" id="ARBA00022908"/>
    </source>
</evidence>
<comment type="similarity">
    <text evidence="1">Belongs to the 'phage' integrase family.</text>
</comment>
<sequence length="89" mass="10190">MNLTDLTVRNTKPKDKPYKLTDGDGMFLLVQPNGGKYWRLAYRYLGKQKTLALGVTLRSVSPWRGRCRERAPGKTYRPLPVAAFSSFRI</sequence>
<evidence type="ECO:0000259" key="3">
    <source>
        <dbReference type="Pfam" id="PF13356"/>
    </source>
</evidence>
<name>A0A6S7BP60_9BURK</name>